<dbReference type="AlphaFoldDB" id="A0A518H5Q5"/>
<evidence type="ECO:0000256" key="1">
    <source>
        <dbReference type="SAM" id="MobiDB-lite"/>
    </source>
</evidence>
<gene>
    <name evidence="2" type="ORF">ElP_40800</name>
</gene>
<feature type="region of interest" description="Disordered" evidence="1">
    <location>
        <begin position="1"/>
        <end position="29"/>
    </location>
</feature>
<accession>A0A518H5Q5</accession>
<name>A0A518H5Q5_9BACT</name>
<organism evidence="2 3">
    <name type="scientific">Tautonia plasticadhaerens</name>
    <dbReference type="NCBI Taxonomy" id="2527974"/>
    <lineage>
        <taxon>Bacteria</taxon>
        <taxon>Pseudomonadati</taxon>
        <taxon>Planctomycetota</taxon>
        <taxon>Planctomycetia</taxon>
        <taxon>Isosphaerales</taxon>
        <taxon>Isosphaeraceae</taxon>
        <taxon>Tautonia</taxon>
    </lineage>
</organism>
<dbReference type="Proteomes" id="UP000317835">
    <property type="component" value="Chromosome"/>
</dbReference>
<reference evidence="2 3" key="1">
    <citation type="submission" date="2019-02" db="EMBL/GenBank/DDBJ databases">
        <title>Deep-cultivation of Planctomycetes and their phenomic and genomic characterization uncovers novel biology.</title>
        <authorList>
            <person name="Wiegand S."/>
            <person name="Jogler M."/>
            <person name="Boedeker C."/>
            <person name="Pinto D."/>
            <person name="Vollmers J."/>
            <person name="Rivas-Marin E."/>
            <person name="Kohn T."/>
            <person name="Peeters S.H."/>
            <person name="Heuer A."/>
            <person name="Rast P."/>
            <person name="Oberbeckmann S."/>
            <person name="Bunk B."/>
            <person name="Jeske O."/>
            <person name="Meyerdierks A."/>
            <person name="Storesund J.E."/>
            <person name="Kallscheuer N."/>
            <person name="Luecker S."/>
            <person name="Lage O.M."/>
            <person name="Pohl T."/>
            <person name="Merkel B.J."/>
            <person name="Hornburger P."/>
            <person name="Mueller R.-W."/>
            <person name="Bruemmer F."/>
            <person name="Labrenz M."/>
            <person name="Spormann A.M."/>
            <person name="Op den Camp H."/>
            <person name="Overmann J."/>
            <person name="Amann R."/>
            <person name="Jetten M.S.M."/>
            <person name="Mascher T."/>
            <person name="Medema M.H."/>
            <person name="Devos D.P."/>
            <person name="Kaster A.-K."/>
            <person name="Ovreas L."/>
            <person name="Rohde M."/>
            <person name="Galperin M.Y."/>
            <person name="Jogler C."/>
        </authorList>
    </citation>
    <scope>NUCLEOTIDE SEQUENCE [LARGE SCALE GENOMIC DNA]</scope>
    <source>
        <strain evidence="2 3">ElP</strain>
    </source>
</reference>
<dbReference type="KEGG" id="tpla:ElP_40800"/>
<evidence type="ECO:0000313" key="2">
    <source>
        <dbReference type="EMBL" id="QDV36165.1"/>
    </source>
</evidence>
<proteinExistence type="predicted"/>
<sequence length="29" mass="3159">MPRSTAPDELDPLPEELKEGARLPGDPIN</sequence>
<protein>
    <submittedName>
        <fullName evidence="2">Uncharacterized protein</fullName>
    </submittedName>
</protein>
<keyword evidence="3" id="KW-1185">Reference proteome</keyword>
<dbReference type="EMBL" id="CP036426">
    <property type="protein sequence ID" value="QDV36165.1"/>
    <property type="molecule type" value="Genomic_DNA"/>
</dbReference>
<evidence type="ECO:0000313" key="3">
    <source>
        <dbReference type="Proteomes" id="UP000317835"/>
    </source>
</evidence>